<dbReference type="EMBL" id="AQQX01000003">
    <property type="protein sequence ID" value="KGM49016.1"/>
    <property type="molecule type" value="Genomic_DNA"/>
</dbReference>
<dbReference type="eggNOG" id="COG1454">
    <property type="taxonomic scope" value="Bacteria"/>
</dbReference>
<organism evidence="7 8">
    <name type="scientific">Pseudooceanicola atlanticus</name>
    <dbReference type="NCBI Taxonomy" id="1461694"/>
    <lineage>
        <taxon>Bacteria</taxon>
        <taxon>Pseudomonadati</taxon>
        <taxon>Pseudomonadota</taxon>
        <taxon>Alphaproteobacteria</taxon>
        <taxon>Rhodobacterales</taxon>
        <taxon>Paracoccaceae</taxon>
        <taxon>Pseudooceanicola</taxon>
    </lineage>
</organism>
<comment type="caution">
    <text evidence="7">The sequence shown here is derived from an EMBL/GenBank/DDBJ whole genome shotgun (WGS) entry which is preliminary data.</text>
</comment>
<dbReference type="GO" id="GO:0004022">
    <property type="term" value="F:alcohol dehydrogenase (NAD+) activity"/>
    <property type="evidence" value="ECO:0007669"/>
    <property type="project" value="UniProtKB-EC"/>
</dbReference>
<feature type="domain" description="Fe-containing alcohol dehydrogenase-like C-terminal" evidence="6">
    <location>
        <begin position="191"/>
        <end position="384"/>
    </location>
</feature>
<dbReference type="Gene3D" id="3.40.50.1970">
    <property type="match status" value="1"/>
</dbReference>
<evidence type="ECO:0000313" key="7">
    <source>
        <dbReference type="EMBL" id="KGM49016.1"/>
    </source>
</evidence>
<evidence type="ECO:0000259" key="5">
    <source>
        <dbReference type="Pfam" id="PF00465"/>
    </source>
</evidence>
<dbReference type="GO" id="GO:0046872">
    <property type="term" value="F:metal ion binding"/>
    <property type="evidence" value="ECO:0007669"/>
    <property type="project" value="InterPro"/>
</dbReference>
<dbReference type="InterPro" id="IPR001670">
    <property type="entry name" value="ADH_Fe/GldA"/>
</dbReference>
<dbReference type="InterPro" id="IPR039697">
    <property type="entry name" value="Alcohol_dehydrogenase_Fe"/>
</dbReference>
<evidence type="ECO:0000256" key="3">
    <source>
        <dbReference type="ARBA" id="ARBA00023002"/>
    </source>
</evidence>
<evidence type="ECO:0000259" key="6">
    <source>
        <dbReference type="Pfam" id="PF25137"/>
    </source>
</evidence>
<dbReference type="OrthoDB" id="9815791at2"/>
<dbReference type="PANTHER" id="PTHR11496:SF102">
    <property type="entry name" value="ALCOHOL DEHYDROGENASE 4"/>
    <property type="match status" value="1"/>
</dbReference>
<comment type="similarity">
    <text evidence="2">Belongs to the iron-containing alcohol dehydrogenase family.</text>
</comment>
<dbReference type="Pfam" id="PF00465">
    <property type="entry name" value="Fe-ADH"/>
    <property type="match status" value="1"/>
</dbReference>
<keyword evidence="3" id="KW-0560">Oxidoreductase</keyword>
<dbReference type="SUPFAM" id="SSF56796">
    <property type="entry name" value="Dehydroquinate synthase-like"/>
    <property type="match status" value="1"/>
</dbReference>
<sequence>MTLSATFTLNWPGDALFGAGRVDQLGDVLATRGQNAALIVTDAGVEAAGLLGRVTSALDRAGVAHDAYTGVNPNPTTANVREAREMWQAGSYDALIALGGGSSIDTAKGAMAEILTGEEAFASFQRDVDKSDRAVPPFYALPTTSGTGSECSLGAVLKSPERKFVIRGRLLQPTTVVMDPELTLSLPRGMTACTGFDAFAHAIGAFTNNQVNPIADELALASMRLSIQHLRTAVEEPSNLDARAGVMMSSYLGGFCIGQKGVDGIHGLCTPVESVASTVHGQVLSTLLPHVLRYNFETLSGRYALAARRLGLTASDDDREACEAIYDAALDLASLTEAPATLADYGLERSQIPRLTEMALLSQATQRNGRDMPAENITKLYEAMI</sequence>
<dbReference type="Gene3D" id="1.20.1090.10">
    <property type="entry name" value="Dehydroquinate synthase-like - alpha domain"/>
    <property type="match status" value="1"/>
</dbReference>
<dbReference type="FunFam" id="3.40.50.1970:FF:000003">
    <property type="entry name" value="Alcohol dehydrogenase, iron-containing"/>
    <property type="match status" value="1"/>
</dbReference>
<dbReference type="PANTHER" id="PTHR11496">
    <property type="entry name" value="ALCOHOL DEHYDROGENASE"/>
    <property type="match status" value="1"/>
</dbReference>
<dbReference type="Proteomes" id="UP000030004">
    <property type="component" value="Unassembled WGS sequence"/>
</dbReference>
<dbReference type="CDD" id="cd08551">
    <property type="entry name" value="Fe-ADH"/>
    <property type="match status" value="1"/>
</dbReference>
<accession>A0A0A0EDG9</accession>
<dbReference type="AlphaFoldDB" id="A0A0A0EDG9"/>
<comment type="cofactor">
    <cofactor evidence="1">
        <name>Fe cation</name>
        <dbReference type="ChEBI" id="CHEBI:24875"/>
    </cofactor>
</comment>
<dbReference type="Pfam" id="PF25137">
    <property type="entry name" value="ADH_Fe_C"/>
    <property type="match status" value="1"/>
</dbReference>
<comment type="catalytic activity">
    <reaction evidence="4">
        <text>a primary alcohol + NAD(+) = an aldehyde + NADH + H(+)</text>
        <dbReference type="Rhea" id="RHEA:10736"/>
        <dbReference type="ChEBI" id="CHEBI:15378"/>
        <dbReference type="ChEBI" id="CHEBI:15734"/>
        <dbReference type="ChEBI" id="CHEBI:17478"/>
        <dbReference type="ChEBI" id="CHEBI:57540"/>
        <dbReference type="ChEBI" id="CHEBI:57945"/>
        <dbReference type="EC" id="1.1.1.1"/>
    </reaction>
</comment>
<protein>
    <submittedName>
        <fullName evidence="7">Uncharacterized protein</fullName>
    </submittedName>
</protein>
<dbReference type="RefSeq" id="WP_043747940.1">
    <property type="nucleotide sequence ID" value="NZ_AQQX01000003.1"/>
</dbReference>
<name>A0A0A0EDG9_9RHOB</name>
<dbReference type="STRING" id="1461694.ATO9_10010"/>
<evidence type="ECO:0000256" key="2">
    <source>
        <dbReference type="ARBA" id="ARBA00007358"/>
    </source>
</evidence>
<gene>
    <name evidence="7" type="ORF">ATO9_10010</name>
</gene>
<reference evidence="7 8" key="1">
    <citation type="journal article" date="2015" name="Antonie Van Leeuwenhoek">
        <title>Pseudooceanicola atlanticus gen. nov. sp. nov., isolated from surface seawater of the Atlantic Ocean and reclassification of Oceanicola batsensis, Oceanicola marinus, Oceanicola nitratireducens, Oceanicola nanhaiensis, Oceanicola antarcticus and Oceanicola flagellatus, as Pseudooceanicola batsensis comb. nov., Pseudooceanicola marinus comb. nov., Pseudooceanicola nitratireducens comb. nov., Pseudooceanicola nanhaiensis comb. nov., Pseudooceanicola antarcticus comb. nov., and Pseudooceanicola flagellatus comb. nov.</title>
        <authorList>
            <person name="Lai Q."/>
            <person name="Li G."/>
            <person name="Liu X."/>
            <person name="Du Y."/>
            <person name="Sun F."/>
            <person name="Shao Z."/>
        </authorList>
    </citation>
    <scope>NUCLEOTIDE SEQUENCE [LARGE SCALE GENOMIC DNA]</scope>
    <source>
        <strain evidence="7 8">22II-s11g</strain>
    </source>
</reference>
<feature type="domain" description="Alcohol dehydrogenase iron-type/glycerol dehydrogenase GldA" evidence="5">
    <location>
        <begin position="12"/>
        <end position="180"/>
    </location>
</feature>
<evidence type="ECO:0000313" key="8">
    <source>
        <dbReference type="Proteomes" id="UP000030004"/>
    </source>
</evidence>
<evidence type="ECO:0000256" key="4">
    <source>
        <dbReference type="ARBA" id="ARBA00049243"/>
    </source>
</evidence>
<proteinExistence type="inferred from homology"/>
<evidence type="ECO:0000256" key="1">
    <source>
        <dbReference type="ARBA" id="ARBA00001962"/>
    </source>
</evidence>
<keyword evidence="8" id="KW-1185">Reference proteome</keyword>
<dbReference type="InterPro" id="IPR056798">
    <property type="entry name" value="ADH_Fe_C"/>
</dbReference>